<sequence length="86" mass="9995">MQRLIAPHEQAKFWVRHKVSPYIALKTMTDWAAYQYFEEDIKGTLSTGKYGDFVVLSDNPITIDPSKIKDIKVLATYKQGQLVYQR</sequence>
<dbReference type="PANTHER" id="PTHR22642:SF2">
    <property type="entry name" value="PROTEIN LONG AFTER FAR-RED 3"/>
    <property type="match status" value="1"/>
</dbReference>
<evidence type="ECO:0000313" key="2">
    <source>
        <dbReference type="EMBL" id="GEK44263.1"/>
    </source>
</evidence>
<dbReference type="Pfam" id="PF07969">
    <property type="entry name" value="Amidohydro_3"/>
    <property type="match status" value="1"/>
</dbReference>
<reference evidence="2 3" key="1">
    <citation type="submission" date="2019-07" db="EMBL/GenBank/DDBJ databases">
        <title>Whole genome shotgun sequence of Acinetobacter johnsonii NBRC 102197.</title>
        <authorList>
            <person name="Hosoyama A."/>
            <person name="Uohara A."/>
            <person name="Ohji S."/>
            <person name="Ichikawa N."/>
        </authorList>
    </citation>
    <scope>NUCLEOTIDE SEQUENCE [LARGE SCALE GENOMIC DNA]</scope>
    <source>
        <strain evidence="2 3">NBRC 102197</strain>
    </source>
</reference>
<dbReference type="InterPro" id="IPR013108">
    <property type="entry name" value="Amidohydro_3"/>
</dbReference>
<dbReference type="AlphaFoldDB" id="A0AAV3WC86"/>
<evidence type="ECO:0000313" key="3">
    <source>
        <dbReference type="Proteomes" id="UP000321274"/>
    </source>
</evidence>
<dbReference type="SUPFAM" id="SSF51338">
    <property type="entry name" value="Composite domain of metallo-dependent hydrolases"/>
    <property type="match status" value="1"/>
</dbReference>
<feature type="domain" description="Amidohydrolase 3" evidence="1">
    <location>
        <begin position="13"/>
        <end position="84"/>
    </location>
</feature>
<dbReference type="InterPro" id="IPR011059">
    <property type="entry name" value="Metal-dep_hydrolase_composite"/>
</dbReference>
<dbReference type="Gene3D" id="3.20.20.140">
    <property type="entry name" value="Metal-dependent hydrolases"/>
    <property type="match status" value="1"/>
</dbReference>
<accession>A0AAV3WC86</accession>
<name>A0AAV3WC86_ACIJO</name>
<comment type="caution">
    <text evidence="2">The sequence shown here is derived from an EMBL/GenBank/DDBJ whole genome shotgun (WGS) entry which is preliminary data.</text>
</comment>
<dbReference type="Proteomes" id="UP000321274">
    <property type="component" value="Unassembled WGS sequence"/>
</dbReference>
<dbReference type="EMBL" id="BJUJ01000035">
    <property type="protein sequence ID" value="GEK44263.1"/>
    <property type="molecule type" value="Genomic_DNA"/>
</dbReference>
<proteinExistence type="predicted"/>
<dbReference type="Gene3D" id="2.30.40.10">
    <property type="entry name" value="Urease, subunit C, domain 1"/>
    <property type="match status" value="1"/>
</dbReference>
<dbReference type="GO" id="GO:0016810">
    <property type="term" value="F:hydrolase activity, acting on carbon-nitrogen (but not peptide) bonds"/>
    <property type="evidence" value="ECO:0007669"/>
    <property type="project" value="InterPro"/>
</dbReference>
<protein>
    <recommendedName>
        <fullName evidence="1">Amidohydrolase 3 domain-containing protein</fullName>
    </recommendedName>
</protein>
<organism evidence="2 3">
    <name type="scientific">Acinetobacter johnsonii</name>
    <dbReference type="NCBI Taxonomy" id="40214"/>
    <lineage>
        <taxon>Bacteria</taxon>
        <taxon>Pseudomonadati</taxon>
        <taxon>Pseudomonadota</taxon>
        <taxon>Gammaproteobacteria</taxon>
        <taxon>Moraxellales</taxon>
        <taxon>Moraxellaceae</taxon>
        <taxon>Acinetobacter</taxon>
    </lineage>
</organism>
<dbReference type="PANTHER" id="PTHR22642">
    <property type="entry name" value="IMIDAZOLONEPROPIONASE"/>
    <property type="match status" value="1"/>
</dbReference>
<gene>
    <name evidence="2" type="ORF">AJO04nite_15210</name>
</gene>
<evidence type="ECO:0000259" key="1">
    <source>
        <dbReference type="Pfam" id="PF07969"/>
    </source>
</evidence>